<dbReference type="EMBL" id="JACGWN010000014">
    <property type="protein sequence ID" value="KAL0406456.1"/>
    <property type="molecule type" value="Genomic_DNA"/>
</dbReference>
<dbReference type="Gene3D" id="1.10.510.10">
    <property type="entry name" value="Transferase(Phosphotransferase) domain 1"/>
    <property type="match status" value="1"/>
</dbReference>
<reference evidence="3" key="1">
    <citation type="submission" date="2020-06" db="EMBL/GenBank/DDBJ databases">
        <authorList>
            <person name="Li T."/>
            <person name="Hu X."/>
            <person name="Zhang T."/>
            <person name="Song X."/>
            <person name="Zhang H."/>
            <person name="Dai N."/>
            <person name="Sheng W."/>
            <person name="Hou X."/>
            <person name="Wei L."/>
        </authorList>
    </citation>
    <scope>NUCLEOTIDE SEQUENCE</scope>
    <source>
        <strain evidence="3">KEN1</strain>
        <tissue evidence="3">Leaf</tissue>
    </source>
</reference>
<dbReference type="InterPro" id="IPR000719">
    <property type="entry name" value="Prot_kinase_dom"/>
</dbReference>
<proteinExistence type="predicted"/>
<gene>
    <name evidence="3" type="ORF">Slati_3959500</name>
</gene>
<dbReference type="FunFam" id="1.10.510.10:FF:001424">
    <property type="entry name" value="Protein kinase superfamily protein"/>
    <property type="match status" value="1"/>
</dbReference>
<dbReference type="PANTHER" id="PTHR47976:SF30">
    <property type="entry name" value="RECEPTOR-LIKE SERINE_THREONINE-PROTEIN KINASE"/>
    <property type="match status" value="1"/>
</dbReference>
<protein>
    <submittedName>
        <fullName evidence="3">G-type lectin S-receptor-like serine/threonine-protein kinase</fullName>
    </submittedName>
</protein>
<dbReference type="InterPro" id="IPR011009">
    <property type="entry name" value="Kinase-like_dom_sf"/>
</dbReference>
<evidence type="ECO:0000313" key="3">
    <source>
        <dbReference type="EMBL" id="KAL0406456.1"/>
    </source>
</evidence>
<feature type="domain" description="Protein kinase" evidence="2">
    <location>
        <begin position="1"/>
        <end position="82"/>
    </location>
</feature>
<dbReference type="Pfam" id="PF00069">
    <property type="entry name" value="Pkinase"/>
    <property type="match status" value="1"/>
</dbReference>
<keyword evidence="3" id="KW-0808">Transferase</keyword>
<evidence type="ECO:0000256" key="1">
    <source>
        <dbReference type="ARBA" id="ARBA00022729"/>
    </source>
</evidence>
<accession>A0AAW2TS64</accession>
<dbReference type="PROSITE" id="PS50011">
    <property type="entry name" value="PROTEIN_KINASE_DOM"/>
    <property type="match status" value="1"/>
</dbReference>
<name>A0AAW2TS64_9LAMI</name>
<dbReference type="InterPro" id="IPR008271">
    <property type="entry name" value="Ser/Thr_kinase_AS"/>
</dbReference>
<reference evidence="3" key="2">
    <citation type="journal article" date="2024" name="Plant">
        <title>Genomic evolution and insights into agronomic trait innovations of Sesamum species.</title>
        <authorList>
            <person name="Miao H."/>
            <person name="Wang L."/>
            <person name="Qu L."/>
            <person name="Liu H."/>
            <person name="Sun Y."/>
            <person name="Le M."/>
            <person name="Wang Q."/>
            <person name="Wei S."/>
            <person name="Zheng Y."/>
            <person name="Lin W."/>
            <person name="Duan Y."/>
            <person name="Cao H."/>
            <person name="Xiong S."/>
            <person name="Wang X."/>
            <person name="Wei L."/>
            <person name="Li C."/>
            <person name="Ma Q."/>
            <person name="Ju M."/>
            <person name="Zhao R."/>
            <person name="Li G."/>
            <person name="Mu C."/>
            <person name="Tian Q."/>
            <person name="Mei H."/>
            <person name="Zhang T."/>
            <person name="Gao T."/>
            <person name="Zhang H."/>
        </authorList>
    </citation>
    <scope>NUCLEOTIDE SEQUENCE</scope>
    <source>
        <strain evidence="3">KEN1</strain>
    </source>
</reference>
<evidence type="ECO:0000259" key="2">
    <source>
        <dbReference type="PROSITE" id="PS50011"/>
    </source>
</evidence>
<dbReference type="InterPro" id="IPR051343">
    <property type="entry name" value="G-type_lectin_kinases/EP1-like"/>
</dbReference>
<organism evidence="3">
    <name type="scientific">Sesamum latifolium</name>
    <dbReference type="NCBI Taxonomy" id="2727402"/>
    <lineage>
        <taxon>Eukaryota</taxon>
        <taxon>Viridiplantae</taxon>
        <taxon>Streptophyta</taxon>
        <taxon>Embryophyta</taxon>
        <taxon>Tracheophyta</taxon>
        <taxon>Spermatophyta</taxon>
        <taxon>Magnoliopsida</taxon>
        <taxon>eudicotyledons</taxon>
        <taxon>Gunneridae</taxon>
        <taxon>Pentapetalae</taxon>
        <taxon>asterids</taxon>
        <taxon>lamiids</taxon>
        <taxon>Lamiales</taxon>
        <taxon>Pedaliaceae</taxon>
        <taxon>Sesamum</taxon>
    </lineage>
</organism>
<dbReference type="PANTHER" id="PTHR47976">
    <property type="entry name" value="G-TYPE LECTIN S-RECEPTOR-LIKE SERINE/THREONINE-PROTEIN KINASE SD2-5"/>
    <property type="match status" value="1"/>
</dbReference>
<sequence length="82" mass="9697">MCNGSLDRWIYHRSQTTFLDWTHRRRIILDMAKGLAYLHEDCRQKIIHLDIKPQNILLDENYSAKIADFGLSKLIGRTKVQL</sequence>
<dbReference type="SUPFAM" id="SSF56112">
    <property type="entry name" value="Protein kinase-like (PK-like)"/>
    <property type="match status" value="1"/>
</dbReference>
<dbReference type="GO" id="GO:0004672">
    <property type="term" value="F:protein kinase activity"/>
    <property type="evidence" value="ECO:0007669"/>
    <property type="project" value="InterPro"/>
</dbReference>
<keyword evidence="1" id="KW-0732">Signal</keyword>
<dbReference type="GO" id="GO:0005524">
    <property type="term" value="F:ATP binding"/>
    <property type="evidence" value="ECO:0007669"/>
    <property type="project" value="InterPro"/>
</dbReference>
<dbReference type="PROSITE" id="PS00108">
    <property type="entry name" value="PROTEIN_KINASE_ST"/>
    <property type="match status" value="1"/>
</dbReference>
<comment type="caution">
    <text evidence="3">The sequence shown here is derived from an EMBL/GenBank/DDBJ whole genome shotgun (WGS) entry which is preliminary data.</text>
</comment>
<keyword evidence="3" id="KW-0418">Kinase</keyword>
<dbReference type="AlphaFoldDB" id="A0AAW2TS64"/>